<keyword evidence="7 9" id="KW-0472">Membrane</keyword>
<evidence type="ECO:0000256" key="9">
    <source>
        <dbReference type="SAM" id="Phobius"/>
    </source>
</evidence>
<feature type="transmembrane region" description="Helical" evidence="9">
    <location>
        <begin position="97"/>
        <end position="120"/>
    </location>
</feature>
<comment type="caution">
    <text evidence="10">The sequence shown here is derived from an EMBL/GenBank/DDBJ whole genome shotgun (WGS) entry which is preliminary data.</text>
</comment>
<feature type="transmembrane region" description="Helical" evidence="9">
    <location>
        <begin position="127"/>
        <end position="144"/>
    </location>
</feature>
<sequence length="320" mass="33356">MNTTVNKLRDKMRFSDFPLGVYLLLAAVIVAFFVATQGAISPSHLLNIVRQAAPLGVAAMGQTIVLLVGGIDLSLGATMSMVNLVAASVMMSDSRNVPAAIAISLGLCLAVGLVNGFIVAHFKMQPFLVTMAMGMIVEGGYYIYTKGIAKGSIAASFRYISEGWLGILPVAGIIWVALWAVLSTVLRRTTYGRRLYITGGNQATSRLSGFRSEGIVISAYAASALLAGVAGLMLSAYIGTASTGVGIDYTLDSIAATVIGGTAFSGGIGSLEGTFPGVLITVILQSMMTIMGIPEAGKFITQGIVIAVMVAINQMRKGRR</sequence>
<evidence type="ECO:0000256" key="3">
    <source>
        <dbReference type="ARBA" id="ARBA00022475"/>
    </source>
</evidence>
<evidence type="ECO:0000256" key="2">
    <source>
        <dbReference type="ARBA" id="ARBA00022448"/>
    </source>
</evidence>
<accession>A0A6I2UAE1</accession>
<protein>
    <recommendedName>
        <fullName evidence="8">Autoinducer 2 import system permease protein LsrD</fullName>
    </recommendedName>
</protein>
<dbReference type="Proteomes" id="UP000431913">
    <property type="component" value="Unassembled WGS sequence"/>
</dbReference>
<evidence type="ECO:0000256" key="5">
    <source>
        <dbReference type="ARBA" id="ARBA00022692"/>
    </source>
</evidence>
<feature type="transmembrane region" description="Helical" evidence="9">
    <location>
        <begin position="20"/>
        <end position="40"/>
    </location>
</feature>
<keyword evidence="4" id="KW-0997">Cell inner membrane</keyword>
<dbReference type="Pfam" id="PF02653">
    <property type="entry name" value="BPD_transp_2"/>
    <property type="match status" value="1"/>
</dbReference>
<evidence type="ECO:0000256" key="8">
    <source>
        <dbReference type="ARBA" id="ARBA00039381"/>
    </source>
</evidence>
<feature type="transmembrane region" description="Helical" evidence="9">
    <location>
        <begin position="299"/>
        <end position="315"/>
    </location>
</feature>
<comment type="subcellular location">
    <subcellularLocation>
        <location evidence="1">Cell membrane</location>
        <topology evidence="1">Multi-pass membrane protein</topology>
    </subcellularLocation>
</comment>
<feature type="transmembrane region" description="Helical" evidence="9">
    <location>
        <begin position="215"/>
        <end position="237"/>
    </location>
</feature>
<feature type="transmembrane region" description="Helical" evidence="9">
    <location>
        <begin position="164"/>
        <end position="186"/>
    </location>
</feature>
<dbReference type="PANTHER" id="PTHR32196:SF71">
    <property type="entry name" value="AUTOINDUCER 2 IMPORT SYSTEM PERMEASE PROTEIN LSRD"/>
    <property type="match status" value="1"/>
</dbReference>
<dbReference type="AlphaFoldDB" id="A0A6I2UAE1"/>
<dbReference type="EMBL" id="VUNJ01000010">
    <property type="protein sequence ID" value="MST92350.1"/>
    <property type="molecule type" value="Genomic_DNA"/>
</dbReference>
<dbReference type="InterPro" id="IPR001851">
    <property type="entry name" value="ABC_transp_permease"/>
</dbReference>
<evidence type="ECO:0000256" key="6">
    <source>
        <dbReference type="ARBA" id="ARBA00022989"/>
    </source>
</evidence>
<dbReference type="PANTHER" id="PTHR32196">
    <property type="entry name" value="ABC TRANSPORTER PERMEASE PROTEIN YPHD-RELATED-RELATED"/>
    <property type="match status" value="1"/>
</dbReference>
<reference evidence="10 11" key="1">
    <citation type="submission" date="2019-08" db="EMBL/GenBank/DDBJ databases">
        <title>In-depth cultivation of the pig gut microbiome towards novel bacterial diversity and tailored functional studies.</title>
        <authorList>
            <person name="Wylensek D."/>
            <person name="Hitch T.C.A."/>
            <person name="Clavel T."/>
        </authorList>
    </citation>
    <scope>NUCLEOTIDE SEQUENCE [LARGE SCALE GENOMIC DNA]</scope>
    <source>
        <strain evidence="10 11">WCA3-601-WT-6J</strain>
    </source>
</reference>
<organism evidence="10 11">
    <name type="scientific">Ruthenibacterium lactatiformans</name>
    <dbReference type="NCBI Taxonomy" id="1550024"/>
    <lineage>
        <taxon>Bacteria</taxon>
        <taxon>Bacillati</taxon>
        <taxon>Bacillota</taxon>
        <taxon>Clostridia</taxon>
        <taxon>Eubacteriales</taxon>
        <taxon>Oscillospiraceae</taxon>
        <taxon>Ruthenibacterium</taxon>
    </lineage>
</organism>
<keyword evidence="3" id="KW-1003">Cell membrane</keyword>
<evidence type="ECO:0000256" key="4">
    <source>
        <dbReference type="ARBA" id="ARBA00022519"/>
    </source>
</evidence>
<keyword evidence="6 9" id="KW-1133">Transmembrane helix</keyword>
<proteinExistence type="predicted"/>
<feature type="transmembrane region" description="Helical" evidence="9">
    <location>
        <begin position="52"/>
        <end position="77"/>
    </location>
</feature>
<name>A0A6I2UAE1_9FIRM</name>
<evidence type="ECO:0000256" key="1">
    <source>
        <dbReference type="ARBA" id="ARBA00004651"/>
    </source>
</evidence>
<evidence type="ECO:0000313" key="10">
    <source>
        <dbReference type="EMBL" id="MST92350.1"/>
    </source>
</evidence>
<dbReference type="GO" id="GO:0022857">
    <property type="term" value="F:transmembrane transporter activity"/>
    <property type="evidence" value="ECO:0007669"/>
    <property type="project" value="InterPro"/>
</dbReference>
<keyword evidence="2" id="KW-0813">Transport</keyword>
<dbReference type="RefSeq" id="WP_154522917.1">
    <property type="nucleotide sequence ID" value="NZ_VUNJ01000010.1"/>
</dbReference>
<gene>
    <name evidence="10" type="ORF">FYJ76_10450</name>
</gene>
<keyword evidence="5 9" id="KW-0812">Transmembrane</keyword>
<evidence type="ECO:0000256" key="7">
    <source>
        <dbReference type="ARBA" id="ARBA00023136"/>
    </source>
</evidence>
<evidence type="ECO:0000313" key="11">
    <source>
        <dbReference type="Proteomes" id="UP000431913"/>
    </source>
</evidence>
<dbReference type="GO" id="GO:0005886">
    <property type="term" value="C:plasma membrane"/>
    <property type="evidence" value="ECO:0007669"/>
    <property type="project" value="UniProtKB-SubCell"/>
</dbReference>
<dbReference type="CDD" id="cd06579">
    <property type="entry name" value="TM_PBP1_transp_AraH_like"/>
    <property type="match status" value="1"/>
</dbReference>